<evidence type="ECO:0000313" key="8">
    <source>
        <dbReference type="Proteomes" id="UP000186922"/>
    </source>
</evidence>
<dbReference type="FunFam" id="1.20.1050.10:FF:000030">
    <property type="entry name" value="Glutathione S-transferase S1"/>
    <property type="match status" value="1"/>
</dbReference>
<dbReference type="Pfam" id="PF02798">
    <property type="entry name" value="GST_N"/>
    <property type="match status" value="1"/>
</dbReference>
<dbReference type="GO" id="GO:0004364">
    <property type="term" value="F:glutathione transferase activity"/>
    <property type="evidence" value="ECO:0007669"/>
    <property type="project" value="UniProtKB-EC"/>
</dbReference>
<dbReference type="InterPro" id="IPR036282">
    <property type="entry name" value="Glutathione-S-Trfase_C_sf"/>
</dbReference>
<dbReference type="Pfam" id="PF14497">
    <property type="entry name" value="GST_C_3"/>
    <property type="match status" value="1"/>
</dbReference>
<dbReference type="Gene3D" id="3.40.30.10">
    <property type="entry name" value="Glutaredoxin"/>
    <property type="match status" value="1"/>
</dbReference>
<dbReference type="OrthoDB" id="414243at2759"/>
<dbReference type="Proteomes" id="UP000186922">
    <property type="component" value="Unassembled WGS sequence"/>
</dbReference>
<dbReference type="EMBL" id="BDGG01000005">
    <property type="protein sequence ID" value="GAU98993.1"/>
    <property type="molecule type" value="Genomic_DNA"/>
</dbReference>
<comment type="catalytic activity">
    <reaction evidence="4">
        <text>RX + glutathione = an S-substituted glutathione + a halide anion + H(+)</text>
        <dbReference type="Rhea" id="RHEA:16437"/>
        <dbReference type="ChEBI" id="CHEBI:15378"/>
        <dbReference type="ChEBI" id="CHEBI:16042"/>
        <dbReference type="ChEBI" id="CHEBI:17792"/>
        <dbReference type="ChEBI" id="CHEBI:57925"/>
        <dbReference type="ChEBI" id="CHEBI:90779"/>
        <dbReference type="EC" id="2.5.1.18"/>
    </reaction>
</comment>
<keyword evidence="8" id="KW-1185">Reference proteome</keyword>
<dbReference type="PROSITE" id="PS50405">
    <property type="entry name" value="GST_CTER"/>
    <property type="match status" value="1"/>
</dbReference>
<dbReference type="FunFam" id="3.40.30.10:FF:000035">
    <property type="entry name" value="hematopoietic prostaglandin D synthase"/>
    <property type="match status" value="1"/>
</dbReference>
<reference evidence="7 8" key="1">
    <citation type="journal article" date="2016" name="Nat. Commun.">
        <title>Extremotolerant tardigrade genome and improved radiotolerance of human cultured cells by tardigrade-unique protein.</title>
        <authorList>
            <person name="Hashimoto T."/>
            <person name="Horikawa D.D."/>
            <person name="Saito Y."/>
            <person name="Kuwahara H."/>
            <person name="Kozuka-Hata H."/>
            <person name="Shin-I T."/>
            <person name="Minakuchi Y."/>
            <person name="Ohishi K."/>
            <person name="Motoyama A."/>
            <person name="Aizu T."/>
            <person name="Enomoto A."/>
            <person name="Kondo K."/>
            <person name="Tanaka S."/>
            <person name="Hara Y."/>
            <person name="Koshikawa S."/>
            <person name="Sagara H."/>
            <person name="Miura T."/>
            <person name="Yokobori S."/>
            <person name="Miyagawa K."/>
            <person name="Suzuki Y."/>
            <person name="Kubo T."/>
            <person name="Oyama M."/>
            <person name="Kohara Y."/>
            <person name="Fujiyama A."/>
            <person name="Arakawa K."/>
            <person name="Katayama T."/>
            <person name="Toyoda A."/>
            <person name="Kunieda T."/>
        </authorList>
    </citation>
    <scope>NUCLEOTIDE SEQUENCE [LARGE SCALE GENOMIC DNA]</scope>
    <source>
        <strain evidence="7 8">YOKOZUNA-1</strain>
    </source>
</reference>
<dbReference type="GO" id="GO:0006749">
    <property type="term" value="P:glutathione metabolic process"/>
    <property type="evidence" value="ECO:0007669"/>
    <property type="project" value="TreeGrafter"/>
</dbReference>
<dbReference type="InterPro" id="IPR004045">
    <property type="entry name" value="Glutathione_S-Trfase_N"/>
</dbReference>
<dbReference type="InterPro" id="IPR036249">
    <property type="entry name" value="Thioredoxin-like_sf"/>
</dbReference>
<evidence type="ECO:0000256" key="3">
    <source>
        <dbReference type="ARBA" id="ARBA00038317"/>
    </source>
</evidence>
<dbReference type="InterPro" id="IPR010987">
    <property type="entry name" value="Glutathione-S-Trfase_C-like"/>
</dbReference>
<dbReference type="Gene3D" id="1.20.1050.10">
    <property type="match status" value="1"/>
</dbReference>
<protein>
    <recommendedName>
        <fullName evidence="1">glutathione transferase</fullName>
        <ecNumber evidence="1">2.5.1.18</ecNumber>
    </recommendedName>
</protein>
<dbReference type="SUPFAM" id="SSF52833">
    <property type="entry name" value="Thioredoxin-like"/>
    <property type="match status" value="1"/>
</dbReference>
<sequence>MSSILGQVASALGMNPKYKLYYFDARGRAEPIRWVFAYCGVDYEDIRIAKADWPAKKGSTPFGQLPYMEVDGQPLAESYAMARYVARKHGAAGADDFEAAQADAIADYVQDAAKLLSFMYTESDEKKKSELKTEFIKTGIQPYLKGFERHLLKNSNGEAFIVGKNPTWADFVLVVFLDVLVSMDATVLDNYQPLKAYAQRVHDLKGIKEWLVKRPVTQF</sequence>
<evidence type="ECO:0000256" key="2">
    <source>
        <dbReference type="ARBA" id="ARBA00022679"/>
    </source>
</evidence>
<dbReference type="PROSITE" id="PS50404">
    <property type="entry name" value="GST_NTER"/>
    <property type="match status" value="1"/>
</dbReference>
<dbReference type="PANTHER" id="PTHR11571:SF224">
    <property type="entry name" value="HEMATOPOIETIC PROSTAGLANDIN D SYNTHASE"/>
    <property type="match status" value="1"/>
</dbReference>
<evidence type="ECO:0000256" key="1">
    <source>
        <dbReference type="ARBA" id="ARBA00012452"/>
    </source>
</evidence>
<organism evidence="7 8">
    <name type="scientific">Ramazzottius varieornatus</name>
    <name type="common">Water bear</name>
    <name type="synonym">Tardigrade</name>
    <dbReference type="NCBI Taxonomy" id="947166"/>
    <lineage>
        <taxon>Eukaryota</taxon>
        <taxon>Metazoa</taxon>
        <taxon>Ecdysozoa</taxon>
        <taxon>Tardigrada</taxon>
        <taxon>Eutardigrada</taxon>
        <taxon>Parachela</taxon>
        <taxon>Hypsibioidea</taxon>
        <taxon>Ramazzottiidae</taxon>
        <taxon>Ramazzottius</taxon>
    </lineage>
</organism>
<dbReference type="SUPFAM" id="SSF47616">
    <property type="entry name" value="GST C-terminal domain-like"/>
    <property type="match status" value="1"/>
</dbReference>
<dbReference type="CDD" id="cd03192">
    <property type="entry name" value="GST_C_Sigma_like"/>
    <property type="match status" value="1"/>
</dbReference>
<proteinExistence type="inferred from homology"/>
<dbReference type="AlphaFoldDB" id="A0A1D1VJA0"/>
<dbReference type="SFLD" id="SFLDG01205">
    <property type="entry name" value="AMPS.1"/>
    <property type="match status" value="1"/>
</dbReference>
<gene>
    <name evidence="7" type="primary">RvY_10056-1</name>
    <name evidence="7" type="synonym">RvY_10056.1</name>
    <name evidence="7" type="ORF">RvY_10056</name>
</gene>
<dbReference type="SFLD" id="SFLDS00019">
    <property type="entry name" value="Glutathione_Transferase_(cytos"/>
    <property type="match status" value="1"/>
</dbReference>
<dbReference type="InterPro" id="IPR004046">
    <property type="entry name" value="GST_C"/>
</dbReference>
<dbReference type="CDD" id="cd03039">
    <property type="entry name" value="GST_N_Sigma_like"/>
    <property type="match status" value="1"/>
</dbReference>
<feature type="domain" description="GST N-terminal" evidence="5">
    <location>
        <begin position="16"/>
        <end position="93"/>
    </location>
</feature>
<dbReference type="PANTHER" id="PTHR11571">
    <property type="entry name" value="GLUTATHIONE S-TRANSFERASE"/>
    <property type="match status" value="1"/>
</dbReference>
<name>A0A1D1VJA0_RAMVA</name>
<evidence type="ECO:0000259" key="6">
    <source>
        <dbReference type="PROSITE" id="PS50405"/>
    </source>
</evidence>
<evidence type="ECO:0000259" key="5">
    <source>
        <dbReference type="PROSITE" id="PS50404"/>
    </source>
</evidence>
<dbReference type="InterPro" id="IPR040079">
    <property type="entry name" value="Glutathione_S-Trfase"/>
</dbReference>
<feature type="domain" description="GST C-terminal" evidence="6">
    <location>
        <begin position="95"/>
        <end position="219"/>
    </location>
</feature>
<evidence type="ECO:0000313" key="7">
    <source>
        <dbReference type="EMBL" id="GAU98993.1"/>
    </source>
</evidence>
<dbReference type="SFLD" id="SFLDG00363">
    <property type="entry name" value="AMPS_(cytGST):_Alpha-__Mu-__Pi"/>
    <property type="match status" value="1"/>
</dbReference>
<evidence type="ECO:0000256" key="4">
    <source>
        <dbReference type="ARBA" id="ARBA00047960"/>
    </source>
</evidence>
<keyword evidence="2" id="KW-0808">Transferase</keyword>
<dbReference type="STRING" id="947166.A0A1D1VJA0"/>
<accession>A0A1D1VJA0</accession>
<dbReference type="GO" id="GO:0004602">
    <property type="term" value="F:glutathione peroxidase activity"/>
    <property type="evidence" value="ECO:0007669"/>
    <property type="project" value="UniProtKB-ARBA"/>
</dbReference>
<dbReference type="EC" id="2.5.1.18" evidence="1"/>
<comment type="caution">
    <text evidence="7">The sequence shown here is derived from an EMBL/GenBank/DDBJ whole genome shotgun (WGS) entry which is preliminary data.</text>
</comment>
<dbReference type="InterPro" id="IPR050213">
    <property type="entry name" value="GST_superfamily"/>
</dbReference>
<comment type="similarity">
    <text evidence="3">Belongs to the GST superfamily. Sigma family.</text>
</comment>